<dbReference type="EC" id="2.1.1.-" evidence="3"/>
<evidence type="ECO:0000256" key="1">
    <source>
        <dbReference type="SAM" id="Phobius"/>
    </source>
</evidence>
<dbReference type="GO" id="GO:0008168">
    <property type="term" value="F:methyltransferase activity"/>
    <property type="evidence" value="ECO:0007669"/>
    <property type="project" value="UniProtKB-KW"/>
</dbReference>
<accession>A0ABW3T4N4</accession>
<keyword evidence="1" id="KW-0812">Transmembrane</keyword>
<gene>
    <name evidence="3" type="ORF">ACFQ27_15080</name>
</gene>
<name>A0ABW3T4N4_9CAUL</name>
<dbReference type="Gene3D" id="3.40.50.150">
    <property type="entry name" value="Vaccinia Virus protein VP39"/>
    <property type="match status" value="1"/>
</dbReference>
<dbReference type="InterPro" id="IPR013216">
    <property type="entry name" value="Methyltransf_11"/>
</dbReference>
<sequence>MTTAAADWIPRRRLWFVLALAAGFALIGGLGGAWRAPLFVFLLPAAALAWAGFMMASVRRQLSGGWRDRIHQAVVDRLDLPRDAVGRLLDIGCGDASLLVAMWQRSPGVSLTGVDYWGTGWDFAQAACEARLAELGAAGTFRRMDAGRLEFEDASFDLVVSVMCFHEVRAPKGAHERGPLLAVGEALRVLRPGGRFVLVDRFAAPGDYGPRERLERVLNRATELSVEPLAKALRMPWPLNSARAMGPVEMICGRKI</sequence>
<keyword evidence="1" id="KW-0472">Membrane</keyword>
<dbReference type="CDD" id="cd02440">
    <property type="entry name" value="AdoMet_MTases"/>
    <property type="match status" value="1"/>
</dbReference>
<reference evidence="4" key="1">
    <citation type="journal article" date="2019" name="Int. J. Syst. Evol. Microbiol.">
        <title>The Global Catalogue of Microorganisms (GCM) 10K type strain sequencing project: providing services to taxonomists for standard genome sequencing and annotation.</title>
        <authorList>
            <consortium name="The Broad Institute Genomics Platform"/>
            <consortium name="The Broad Institute Genome Sequencing Center for Infectious Disease"/>
            <person name="Wu L."/>
            <person name="Ma J."/>
        </authorList>
    </citation>
    <scope>NUCLEOTIDE SEQUENCE [LARGE SCALE GENOMIC DNA]</scope>
    <source>
        <strain evidence="4">CCUG 55074</strain>
    </source>
</reference>
<feature type="domain" description="Methyltransferase type 11" evidence="2">
    <location>
        <begin position="89"/>
        <end position="198"/>
    </location>
</feature>
<keyword evidence="3" id="KW-0808">Transferase</keyword>
<dbReference type="InterPro" id="IPR050508">
    <property type="entry name" value="Methyltransf_Superfamily"/>
</dbReference>
<dbReference type="SUPFAM" id="SSF53335">
    <property type="entry name" value="S-adenosyl-L-methionine-dependent methyltransferases"/>
    <property type="match status" value="1"/>
</dbReference>
<dbReference type="Proteomes" id="UP001597216">
    <property type="component" value="Unassembled WGS sequence"/>
</dbReference>
<keyword evidence="4" id="KW-1185">Reference proteome</keyword>
<dbReference type="Pfam" id="PF08241">
    <property type="entry name" value="Methyltransf_11"/>
    <property type="match status" value="1"/>
</dbReference>
<evidence type="ECO:0000259" key="2">
    <source>
        <dbReference type="Pfam" id="PF08241"/>
    </source>
</evidence>
<dbReference type="RefSeq" id="WP_377354164.1">
    <property type="nucleotide sequence ID" value="NZ_JBHTLQ010000037.1"/>
</dbReference>
<evidence type="ECO:0000313" key="3">
    <source>
        <dbReference type="EMBL" id="MFD1191913.1"/>
    </source>
</evidence>
<dbReference type="EMBL" id="JBHTLQ010000037">
    <property type="protein sequence ID" value="MFD1191913.1"/>
    <property type="molecule type" value="Genomic_DNA"/>
</dbReference>
<organism evidence="3 4">
    <name type="scientific">Phenylobacterium conjunctum</name>
    <dbReference type="NCBI Taxonomy" id="1298959"/>
    <lineage>
        <taxon>Bacteria</taxon>
        <taxon>Pseudomonadati</taxon>
        <taxon>Pseudomonadota</taxon>
        <taxon>Alphaproteobacteria</taxon>
        <taxon>Caulobacterales</taxon>
        <taxon>Caulobacteraceae</taxon>
        <taxon>Phenylobacterium</taxon>
    </lineage>
</organism>
<dbReference type="InterPro" id="IPR029063">
    <property type="entry name" value="SAM-dependent_MTases_sf"/>
</dbReference>
<feature type="transmembrane region" description="Helical" evidence="1">
    <location>
        <begin position="38"/>
        <end position="58"/>
    </location>
</feature>
<keyword evidence="3" id="KW-0489">Methyltransferase</keyword>
<proteinExistence type="predicted"/>
<keyword evidence="1" id="KW-1133">Transmembrane helix</keyword>
<dbReference type="PANTHER" id="PTHR42912">
    <property type="entry name" value="METHYLTRANSFERASE"/>
    <property type="match status" value="1"/>
</dbReference>
<evidence type="ECO:0000313" key="4">
    <source>
        <dbReference type="Proteomes" id="UP001597216"/>
    </source>
</evidence>
<dbReference type="GO" id="GO:0032259">
    <property type="term" value="P:methylation"/>
    <property type="evidence" value="ECO:0007669"/>
    <property type="project" value="UniProtKB-KW"/>
</dbReference>
<protein>
    <submittedName>
        <fullName evidence="3">Class I SAM-dependent methyltransferase</fullName>
        <ecNumber evidence="3">2.1.1.-</ecNumber>
    </submittedName>
</protein>
<comment type="caution">
    <text evidence="3">The sequence shown here is derived from an EMBL/GenBank/DDBJ whole genome shotgun (WGS) entry which is preliminary data.</text>
</comment>
<feature type="transmembrane region" description="Helical" evidence="1">
    <location>
        <begin position="14"/>
        <end position="32"/>
    </location>
</feature>